<organism evidence="1 2">
    <name type="scientific">Pyrobaculum calidifontis (strain DSM 21063 / JCM 11548 / VA1)</name>
    <dbReference type="NCBI Taxonomy" id="410359"/>
    <lineage>
        <taxon>Archaea</taxon>
        <taxon>Thermoproteota</taxon>
        <taxon>Thermoprotei</taxon>
        <taxon>Thermoproteales</taxon>
        <taxon>Thermoproteaceae</taxon>
        <taxon>Pyrobaculum</taxon>
    </lineage>
</organism>
<evidence type="ECO:0008006" key="3">
    <source>
        <dbReference type="Google" id="ProtNLM"/>
    </source>
</evidence>
<proteinExistence type="predicted"/>
<keyword evidence="2" id="KW-1185">Reference proteome</keyword>
<dbReference type="RefSeq" id="WP_011850354.1">
    <property type="nucleotide sequence ID" value="NC_009073.1"/>
</dbReference>
<evidence type="ECO:0000313" key="1">
    <source>
        <dbReference type="EMBL" id="ABO09095.1"/>
    </source>
</evidence>
<dbReference type="GeneID" id="4909456"/>
<reference evidence="1" key="1">
    <citation type="submission" date="2007-02" db="EMBL/GenBank/DDBJ databases">
        <title>Complete sequence of Pyrobaculum calidifontis JCM 11548.</title>
        <authorList>
            <consortium name="US DOE Joint Genome Institute"/>
            <person name="Copeland A."/>
            <person name="Lucas S."/>
            <person name="Lapidus A."/>
            <person name="Barry K."/>
            <person name="Glavina del Rio T."/>
            <person name="Dalin E."/>
            <person name="Tice H."/>
            <person name="Pitluck S."/>
            <person name="Chain P."/>
            <person name="Malfatti S."/>
            <person name="Shin M."/>
            <person name="Vergez L."/>
            <person name="Schmutz J."/>
            <person name="Larimer F."/>
            <person name="Land M."/>
            <person name="Hauser L."/>
            <person name="Kyrpides N."/>
            <person name="Mikhailova N."/>
            <person name="Cozen A.E."/>
            <person name="Fitz-Gibbon S.T."/>
            <person name="House C.H."/>
            <person name="Saltikov C."/>
            <person name="Lowe T.M."/>
            <person name="Richardson P."/>
        </authorList>
    </citation>
    <scope>NUCLEOTIDE SEQUENCE [LARGE SCALE GENOMIC DNA]</scope>
    <source>
        <strain evidence="1">JCM 11548</strain>
    </source>
</reference>
<dbReference type="EMBL" id="CP000561">
    <property type="protein sequence ID" value="ABO09095.1"/>
    <property type="molecule type" value="Genomic_DNA"/>
</dbReference>
<sequence length="318" mass="36081">MRFVEEINVLRYYKPFIEAAGGVGQVKRALGWSTWYAVKWWDEVFSDIGLSSIRESVFARALYISLKIRGYVREDGHIKKRPEKPEYPTNSYAIEFVELHESFDRIGAVNVATNRADENTISIVYSTMLSQGWYKILRRTFLQLVGIERHQVIFEPIVKEGHDAMAVLEMHKPKLYIGFDYRRDNLELAAATLGVKPGECTKGICLIHASTICDAVHRIRNIAPWGVDAVLLLHTLYWLIDPVRELQCVAAVAGKNTQLLVGQQVVESTPGLLAMVVAMGAKHVFSWKGVENTLKAAGFSLQKRYLAYTPYYIAIWGR</sequence>
<dbReference type="Proteomes" id="UP000001431">
    <property type="component" value="Chromosome"/>
</dbReference>
<dbReference type="HOGENOM" id="CLU_078142_0_0_2"/>
<name>A3MWS8_PYRCJ</name>
<dbReference type="InterPro" id="IPR029063">
    <property type="entry name" value="SAM-dependent_MTases_sf"/>
</dbReference>
<dbReference type="KEGG" id="pcl:Pcal_1678"/>
<dbReference type="STRING" id="410359.Pcal_1678"/>
<dbReference type="eggNOG" id="arCOG03761">
    <property type="taxonomic scope" value="Archaea"/>
</dbReference>
<dbReference type="OrthoDB" id="25805at2157"/>
<gene>
    <name evidence="1" type="ordered locus">Pcal_1678</name>
</gene>
<dbReference type="Gene3D" id="3.40.50.150">
    <property type="entry name" value="Vaccinia Virus protein VP39"/>
    <property type="match status" value="1"/>
</dbReference>
<evidence type="ECO:0000313" key="2">
    <source>
        <dbReference type="Proteomes" id="UP000001431"/>
    </source>
</evidence>
<protein>
    <recommendedName>
        <fullName evidence="3">Family 577 protein</fullName>
    </recommendedName>
</protein>
<dbReference type="AlphaFoldDB" id="A3MWS8"/>
<dbReference type="SUPFAM" id="SSF53335">
    <property type="entry name" value="S-adenosyl-L-methionine-dependent methyltransferases"/>
    <property type="match status" value="1"/>
</dbReference>
<accession>A3MWS8</accession>